<dbReference type="PhylomeDB" id="E9H5I7"/>
<dbReference type="InterPro" id="IPR035940">
    <property type="entry name" value="CAP_sf"/>
</dbReference>
<dbReference type="SUPFAM" id="SSF55797">
    <property type="entry name" value="PR-1-like"/>
    <property type="match status" value="1"/>
</dbReference>
<dbReference type="FunFam" id="3.40.33.10:FF:000010">
    <property type="entry name" value="Predicted protein"/>
    <property type="match status" value="1"/>
</dbReference>
<dbReference type="PRINTS" id="PR00837">
    <property type="entry name" value="V5TPXLIKE"/>
</dbReference>
<reference evidence="2 3" key="1">
    <citation type="journal article" date="2011" name="Science">
        <title>The ecoresponsive genome of Daphnia pulex.</title>
        <authorList>
            <person name="Colbourne J.K."/>
            <person name="Pfrender M.E."/>
            <person name="Gilbert D."/>
            <person name="Thomas W.K."/>
            <person name="Tucker A."/>
            <person name="Oakley T.H."/>
            <person name="Tokishita S."/>
            <person name="Aerts A."/>
            <person name="Arnold G.J."/>
            <person name="Basu M.K."/>
            <person name="Bauer D.J."/>
            <person name="Caceres C.E."/>
            <person name="Carmel L."/>
            <person name="Casola C."/>
            <person name="Choi J.H."/>
            <person name="Detter J.C."/>
            <person name="Dong Q."/>
            <person name="Dusheyko S."/>
            <person name="Eads B.D."/>
            <person name="Frohlich T."/>
            <person name="Geiler-Samerotte K.A."/>
            <person name="Gerlach D."/>
            <person name="Hatcher P."/>
            <person name="Jogdeo S."/>
            <person name="Krijgsveld J."/>
            <person name="Kriventseva E.V."/>
            <person name="Kultz D."/>
            <person name="Laforsch C."/>
            <person name="Lindquist E."/>
            <person name="Lopez J."/>
            <person name="Manak J.R."/>
            <person name="Muller J."/>
            <person name="Pangilinan J."/>
            <person name="Patwardhan R.P."/>
            <person name="Pitluck S."/>
            <person name="Pritham E.J."/>
            <person name="Rechtsteiner A."/>
            <person name="Rho M."/>
            <person name="Rogozin I.B."/>
            <person name="Sakarya O."/>
            <person name="Salamov A."/>
            <person name="Schaack S."/>
            <person name="Shapiro H."/>
            <person name="Shiga Y."/>
            <person name="Skalitzky C."/>
            <person name="Smith Z."/>
            <person name="Souvorov A."/>
            <person name="Sung W."/>
            <person name="Tang Z."/>
            <person name="Tsuchiya D."/>
            <person name="Tu H."/>
            <person name="Vos H."/>
            <person name="Wang M."/>
            <person name="Wolf Y.I."/>
            <person name="Yamagata H."/>
            <person name="Yamada T."/>
            <person name="Ye Y."/>
            <person name="Shaw J.R."/>
            <person name="Andrews J."/>
            <person name="Crease T.J."/>
            <person name="Tang H."/>
            <person name="Lucas S.M."/>
            <person name="Robertson H.M."/>
            <person name="Bork P."/>
            <person name="Koonin E.V."/>
            <person name="Zdobnov E.M."/>
            <person name="Grigoriev I.V."/>
            <person name="Lynch M."/>
            <person name="Boore J.L."/>
        </authorList>
    </citation>
    <scope>NUCLEOTIDE SEQUENCE [LARGE SCALE GENOMIC DNA]</scope>
</reference>
<dbReference type="HOGENOM" id="CLU_035730_9_4_1"/>
<dbReference type="InterPro" id="IPR014044">
    <property type="entry name" value="CAP_dom"/>
</dbReference>
<dbReference type="PANTHER" id="PTHR10334">
    <property type="entry name" value="CYSTEINE-RICH SECRETORY PROTEIN-RELATED"/>
    <property type="match status" value="1"/>
</dbReference>
<evidence type="ECO:0000259" key="1">
    <source>
        <dbReference type="SMART" id="SM00198"/>
    </source>
</evidence>
<dbReference type="KEGG" id="dpx:DAPPUDRAFT_325774"/>
<dbReference type="GO" id="GO:0005615">
    <property type="term" value="C:extracellular space"/>
    <property type="evidence" value="ECO:0000318"/>
    <property type="project" value="GO_Central"/>
</dbReference>
<dbReference type="InterPro" id="IPR001283">
    <property type="entry name" value="CRISP-related"/>
</dbReference>
<evidence type="ECO:0000313" key="2">
    <source>
        <dbReference type="EMBL" id="EFX72964.1"/>
    </source>
</evidence>
<dbReference type="AlphaFoldDB" id="E9H5I7"/>
<dbReference type="Pfam" id="PF00188">
    <property type="entry name" value="CAP"/>
    <property type="match status" value="1"/>
</dbReference>
<organism evidence="2 3">
    <name type="scientific">Daphnia pulex</name>
    <name type="common">Water flea</name>
    <dbReference type="NCBI Taxonomy" id="6669"/>
    <lineage>
        <taxon>Eukaryota</taxon>
        <taxon>Metazoa</taxon>
        <taxon>Ecdysozoa</taxon>
        <taxon>Arthropoda</taxon>
        <taxon>Crustacea</taxon>
        <taxon>Branchiopoda</taxon>
        <taxon>Diplostraca</taxon>
        <taxon>Cladocera</taxon>
        <taxon>Anomopoda</taxon>
        <taxon>Daphniidae</taxon>
        <taxon>Daphnia</taxon>
    </lineage>
</organism>
<dbReference type="SMART" id="SM00198">
    <property type="entry name" value="SCP"/>
    <property type="match status" value="1"/>
</dbReference>
<dbReference type="Gene3D" id="3.40.33.10">
    <property type="entry name" value="CAP"/>
    <property type="match status" value="1"/>
</dbReference>
<evidence type="ECO:0000313" key="3">
    <source>
        <dbReference type="Proteomes" id="UP000000305"/>
    </source>
</evidence>
<name>E9H5I7_DAPPU</name>
<dbReference type="OMA" id="WRRGAFH"/>
<accession>E9H5I7</accession>
<sequence>MSFKSVDILAADEGATGNDLEDRAFSTFSLECLQAHNDYRKKHGVPPLVLDLNVTAAAENWAKTMAAENTLAYSDNKNYGENQYFHWGRRQVIGRNPVDSFYEEIEDYNFNDPEGPGFTSHFTQVVWKSTKLMGVGVAKSGDQGIYVAVFYYPKGNRVGQFAANVLRPL</sequence>
<dbReference type="eggNOG" id="KOG3017">
    <property type="taxonomic scope" value="Eukaryota"/>
</dbReference>
<dbReference type="Proteomes" id="UP000000305">
    <property type="component" value="Unassembled WGS sequence"/>
</dbReference>
<dbReference type="EMBL" id="GL732594">
    <property type="protein sequence ID" value="EFX72964.1"/>
    <property type="molecule type" value="Genomic_DNA"/>
</dbReference>
<dbReference type="InParanoid" id="E9H5I7"/>
<gene>
    <name evidence="2" type="ORF">DAPPUDRAFT_325774</name>
</gene>
<protein>
    <recommendedName>
        <fullName evidence="1">SCP domain-containing protein</fullName>
    </recommendedName>
</protein>
<keyword evidence="3" id="KW-1185">Reference proteome</keyword>
<proteinExistence type="predicted"/>
<dbReference type="OrthoDB" id="337038at2759"/>
<feature type="domain" description="SCP" evidence="1">
    <location>
        <begin position="27"/>
        <end position="159"/>
    </location>
</feature>
<dbReference type="CDD" id="cd05382">
    <property type="entry name" value="CAP_GAPR1-like"/>
    <property type="match status" value="1"/>
</dbReference>
<dbReference type="InterPro" id="IPR034113">
    <property type="entry name" value="SCP_GAPR1-like"/>
</dbReference>